<evidence type="ECO:0000256" key="9">
    <source>
        <dbReference type="ARBA" id="ARBA00022989"/>
    </source>
</evidence>
<evidence type="ECO:0000256" key="13">
    <source>
        <dbReference type="ARBA" id="ARBA00023180"/>
    </source>
</evidence>
<name>A0A8T2IL84_9PIPI</name>
<evidence type="ECO:0000256" key="15">
    <source>
        <dbReference type="ARBA" id="ARBA00032097"/>
    </source>
</evidence>
<dbReference type="OrthoDB" id="9908091at2759"/>
<dbReference type="Pfam" id="PF07686">
    <property type="entry name" value="V-set"/>
    <property type="match status" value="1"/>
</dbReference>
<keyword evidence="7 16" id="KW-0732">Signal</keyword>
<dbReference type="InterPro" id="IPR008096">
    <property type="entry name" value="CTLA4"/>
</dbReference>
<feature type="chain" id="PRO_5035741124" description="Cytotoxic T-lymphocyte protein 4" evidence="16">
    <location>
        <begin position="20"/>
        <end position="138"/>
    </location>
</feature>
<keyword evidence="6" id="KW-0812">Transmembrane</keyword>
<comment type="caution">
    <text evidence="18">The sequence shown here is derived from an EMBL/GenBank/DDBJ whole genome shotgun (WGS) entry which is preliminary data.</text>
</comment>
<comment type="function">
    <text evidence="1">Inhibitory receptor acting as a major negative regulator of T-cell responses. The affinity of CTLA4 for its natural B7 family ligands, CD80 and CD86, is considerably stronger than the affinity of their cognate stimulatory coreceptor CD28.</text>
</comment>
<dbReference type="GO" id="GO:0009897">
    <property type="term" value="C:external side of plasma membrane"/>
    <property type="evidence" value="ECO:0007669"/>
    <property type="project" value="TreeGrafter"/>
</dbReference>
<dbReference type="GO" id="GO:0002250">
    <property type="term" value="P:adaptive immune response"/>
    <property type="evidence" value="ECO:0007669"/>
    <property type="project" value="UniProtKB-KW"/>
</dbReference>
<keyword evidence="4" id="KW-1003">Cell membrane</keyword>
<keyword evidence="8" id="KW-0391">Immunity</keyword>
<keyword evidence="13" id="KW-0325">Glycoprotein</keyword>
<evidence type="ECO:0000313" key="18">
    <source>
        <dbReference type="EMBL" id="KAG8432732.1"/>
    </source>
</evidence>
<dbReference type="InterPro" id="IPR040216">
    <property type="entry name" value="CTLA4/CD28"/>
</dbReference>
<dbReference type="InterPro" id="IPR013783">
    <property type="entry name" value="Ig-like_fold"/>
</dbReference>
<dbReference type="GO" id="GO:0042129">
    <property type="term" value="P:regulation of T cell proliferation"/>
    <property type="evidence" value="ECO:0007669"/>
    <property type="project" value="InterPro"/>
</dbReference>
<evidence type="ECO:0000256" key="3">
    <source>
        <dbReference type="ARBA" id="ARBA00016331"/>
    </source>
</evidence>
<evidence type="ECO:0000256" key="16">
    <source>
        <dbReference type="SAM" id="SignalP"/>
    </source>
</evidence>
<dbReference type="EMBL" id="JAACNH010000009">
    <property type="protein sequence ID" value="KAG8432732.1"/>
    <property type="molecule type" value="Genomic_DNA"/>
</dbReference>
<protein>
    <recommendedName>
        <fullName evidence="3">Cytotoxic T-lymphocyte protein 4</fullName>
    </recommendedName>
    <alternativeName>
        <fullName evidence="15">Cytotoxic T-lymphocyte-associated antigen 4</fullName>
    </alternativeName>
</protein>
<keyword evidence="19" id="KW-1185">Reference proteome</keyword>
<keyword evidence="12" id="KW-1015">Disulfide bond</keyword>
<keyword evidence="14" id="KW-0393">Immunoglobulin domain</keyword>
<keyword evidence="10" id="KW-1064">Adaptive immunity</keyword>
<keyword evidence="9" id="KW-1133">Transmembrane helix</keyword>
<feature type="signal peptide" evidence="16">
    <location>
        <begin position="1"/>
        <end position="19"/>
    </location>
</feature>
<dbReference type="SMART" id="SM00409">
    <property type="entry name" value="IG"/>
    <property type="match status" value="1"/>
</dbReference>
<evidence type="ECO:0000256" key="12">
    <source>
        <dbReference type="ARBA" id="ARBA00023157"/>
    </source>
</evidence>
<evidence type="ECO:0000256" key="5">
    <source>
        <dbReference type="ARBA" id="ARBA00022553"/>
    </source>
</evidence>
<evidence type="ECO:0000256" key="7">
    <source>
        <dbReference type="ARBA" id="ARBA00022729"/>
    </source>
</evidence>
<feature type="domain" description="Immunoglobulin" evidence="17">
    <location>
        <begin position="25"/>
        <end position="136"/>
    </location>
</feature>
<evidence type="ECO:0000256" key="10">
    <source>
        <dbReference type="ARBA" id="ARBA00023130"/>
    </source>
</evidence>
<evidence type="ECO:0000256" key="2">
    <source>
        <dbReference type="ARBA" id="ARBA00004251"/>
    </source>
</evidence>
<dbReference type="PANTHER" id="PTHR11494:SF8">
    <property type="entry name" value="CYTOTOXIC T-LYMPHOCYTE PROTEIN 4"/>
    <property type="match status" value="1"/>
</dbReference>
<dbReference type="GO" id="GO:0050852">
    <property type="term" value="P:T cell receptor signaling pathway"/>
    <property type="evidence" value="ECO:0007669"/>
    <property type="project" value="TreeGrafter"/>
</dbReference>
<dbReference type="SUPFAM" id="SSF48726">
    <property type="entry name" value="Immunoglobulin"/>
    <property type="match status" value="1"/>
</dbReference>
<organism evidence="18 19">
    <name type="scientific">Hymenochirus boettgeri</name>
    <name type="common">Congo dwarf clawed frog</name>
    <dbReference type="NCBI Taxonomy" id="247094"/>
    <lineage>
        <taxon>Eukaryota</taxon>
        <taxon>Metazoa</taxon>
        <taxon>Chordata</taxon>
        <taxon>Craniata</taxon>
        <taxon>Vertebrata</taxon>
        <taxon>Euteleostomi</taxon>
        <taxon>Amphibia</taxon>
        <taxon>Batrachia</taxon>
        <taxon>Anura</taxon>
        <taxon>Pipoidea</taxon>
        <taxon>Pipidae</taxon>
        <taxon>Pipinae</taxon>
        <taxon>Hymenochirus</taxon>
    </lineage>
</organism>
<keyword evidence="11" id="KW-0472">Membrane</keyword>
<evidence type="ECO:0000256" key="14">
    <source>
        <dbReference type="ARBA" id="ARBA00023319"/>
    </source>
</evidence>
<evidence type="ECO:0000256" key="11">
    <source>
        <dbReference type="ARBA" id="ARBA00023136"/>
    </source>
</evidence>
<evidence type="ECO:0000259" key="17">
    <source>
        <dbReference type="SMART" id="SM00409"/>
    </source>
</evidence>
<dbReference type="PANTHER" id="PTHR11494">
    <property type="entry name" value="CYTOTOXIC T-LYMPHOCYTE PROTEIN"/>
    <property type="match status" value="1"/>
</dbReference>
<accession>A0A8T2IL84</accession>
<evidence type="ECO:0000256" key="8">
    <source>
        <dbReference type="ARBA" id="ARBA00022859"/>
    </source>
</evidence>
<sequence length="138" mass="15400">MFTITFIIGFFCLITNASGLRVSQPPVLVANRHGKVTLVCDYRIHGKVYEMRFTLLKKTGNQIKETCAFSFSTNYEYTSVIGDTIHCEGEPSPSNVTLHISGMQVLDTGTYICRLDIMYPPPYRTTDGNGTLIYVSGE</sequence>
<reference evidence="18" key="1">
    <citation type="thesis" date="2020" institute="ProQuest LLC" country="789 East Eisenhower Parkway, Ann Arbor, MI, USA">
        <title>Comparative Genomics and Chromosome Evolution.</title>
        <authorList>
            <person name="Mudd A.B."/>
        </authorList>
    </citation>
    <scope>NUCLEOTIDE SEQUENCE</scope>
    <source>
        <strain evidence="18">Female2</strain>
        <tissue evidence="18">Blood</tissue>
    </source>
</reference>
<evidence type="ECO:0000256" key="1">
    <source>
        <dbReference type="ARBA" id="ARBA00002230"/>
    </source>
</evidence>
<dbReference type="Proteomes" id="UP000812440">
    <property type="component" value="Chromosome 9"/>
</dbReference>
<gene>
    <name evidence="18" type="ORF">GDO86_017101</name>
</gene>
<keyword evidence="5" id="KW-0597">Phosphoprotein</keyword>
<proteinExistence type="predicted"/>
<comment type="subcellular location">
    <subcellularLocation>
        <location evidence="2">Cell membrane</location>
        <topology evidence="2">Single-pass type I membrane protein</topology>
    </subcellularLocation>
</comment>
<dbReference type="PRINTS" id="PR01720">
    <property type="entry name" value="CTLANTIGEN4"/>
</dbReference>
<dbReference type="InterPro" id="IPR003599">
    <property type="entry name" value="Ig_sub"/>
</dbReference>
<dbReference type="InterPro" id="IPR013106">
    <property type="entry name" value="Ig_V-set"/>
</dbReference>
<dbReference type="InterPro" id="IPR036179">
    <property type="entry name" value="Ig-like_dom_sf"/>
</dbReference>
<evidence type="ECO:0000313" key="19">
    <source>
        <dbReference type="Proteomes" id="UP000812440"/>
    </source>
</evidence>
<evidence type="ECO:0000256" key="4">
    <source>
        <dbReference type="ARBA" id="ARBA00022475"/>
    </source>
</evidence>
<dbReference type="AlphaFoldDB" id="A0A8T2IL84"/>
<dbReference type="Gene3D" id="2.60.40.10">
    <property type="entry name" value="Immunoglobulins"/>
    <property type="match status" value="1"/>
</dbReference>
<evidence type="ECO:0000256" key="6">
    <source>
        <dbReference type="ARBA" id="ARBA00022692"/>
    </source>
</evidence>